<evidence type="ECO:0000256" key="1">
    <source>
        <dbReference type="SAM" id="MobiDB-lite"/>
    </source>
</evidence>
<feature type="compositionally biased region" description="Polar residues" evidence="1">
    <location>
        <begin position="11"/>
        <end position="25"/>
    </location>
</feature>
<sequence>MGNCWTCFKTPTENSTDYATNTAERTANDNRDASERGETDELLISNSPVHMTNLHSSSGFLTRPVALLNGNANTMGDIIGT</sequence>
<evidence type="ECO:0000313" key="3">
    <source>
        <dbReference type="Proteomes" id="UP000092462"/>
    </source>
</evidence>
<evidence type="ECO:0000313" key="2">
    <source>
        <dbReference type="EnsemblMetazoa" id="PPAI004321-PA"/>
    </source>
</evidence>
<dbReference type="VEuPathDB" id="VectorBase:PPAI004321"/>
<dbReference type="AlphaFoldDB" id="A0A1B0D9K9"/>
<organism evidence="2 3">
    <name type="scientific">Phlebotomus papatasi</name>
    <name type="common">Sandfly</name>
    <dbReference type="NCBI Taxonomy" id="29031"/>
    <lineage>
        <taxon>Eukaryota</taxon>
        <taxon>Metazoa</taxon>
        <taxon>Ecdysozoa</taxon>
        <taxon>Arthropoda</taxon>
        <taxon>Hexapoda</taxon>
        <taxon>Insecta</taxon>
        <taxon>Pterygota</taxon>
        <taxon>Neoptera</taxon>
        <taxon>Endopterygota</taxon>
        <taxon>Diptera</taxon>
        <taxon>Nematocera</taxon>
        <taxon>Psychodoidea</taxon>
        <taxon>Psychodidae</taxon>
        <taxon>Phlebotomus</taxon>
        <taxon>Phlebotomus</taxon>
    </lineage>
</organism>
<keyword evidence="3" id="KW-1185">Reference proteome</keyword>
<feature type="compositionally biased region" description="Basic and acidic residues" evidence="1">
    <location>
        <begin position="26"/>
        <end position="38"/>
    </location>
</feature>
<protein>
    <submittedName>
        <fullName evidence="2">Uncharacterized protein</fullName>
    </submittedName>
</protein>
<accession>A0A1B0D9K9</accession>
<name>A0A1B0D9K9_PHLPP</name>
<dbReference type="Proteomes" id="UP000092462">
    <property type="component" value="Unassembled WGS sequence"/>
</dbReference>
<proteinExistence type="predicted"/>
<feature type="region of interest" description="Disordered" evidence="1">
    <location>
        <begin position="11"/>
        <end position="38"/>
    </location>
</feature>
<dbReference type="VEuPathDB" id="VectorBase:PPAPM1_002275"/>
<reference evidence="2" key="1">
    <citation type="submission" date="2022-08" db="UniProtKB">
        <authorList>
            <consortium name="EnsemblMetazoa"/>
        </authorList>
    </citation>
    <scope>IDENTIFICATION</scope>
    <source>
        <strain evidence="2">Israel</strain>
    </source>
</reference>
<dbReference type="EnsemblMetazoa" id="PPAI004321-RA">
    <property type="protein sequence ID" value="PPAI004321-PA"/>
    <property type="gene ID" value="PPAI004321"/>
</dbReference>
<dbReference type="EMBL" id="AJVK01012980">
    <property type="status" value="NOT_ANNOTATED_CDS"/>
    <property type="molecule type" value="Genomic_DNA"/>
</dbReference>